<feature type="active site" description="Proton donor" evidence="7">
    <location>
        <position position="270"/>
    </location>
</feature>
<comment type="cofactor">
    <cofactor evidence="8">
        <name>Zn(2+)</name>
        <dbReference type="ChEBI" id="CHEBI:29105"/>
    </cofactor>
</comment>
<evidence type="ECO:0000256" key="8">
    <source>
        <dbReference type="RuleBase" id="RU366073"/>
    </source>
</evidence>
<dbReference type="InterPro" id="IPR027268">
    <property type="entry name" value="Peptidase_M4/M1_CTD_sf"/>
</dbReference>
<keyword evidence="2 8" id="KW-0645">Protease</keyword>
<dbReference type="AlphaFoldDB" id="A0A6M8BCK2"/>
<dbReference type="EMBL" id="CP053661">
    <property type="protein sequence ID" value="QKD82607.1"/>
    <property type="molecule type" value="Genomic_DNA"/>
</dbReference>
<dbReference type="Proteomes" id="UP000505210">
    <property type="component" value="Chromosome"/>
</dbReference>
<evidence type="ECO:0000256" key="4">
    <source>
        <dbReference type="ARBA" id="ARBA00022801"/>
    </source>
</evidence>
<dbReference type="GO" id="GO:0005576">
    <property type="term" value="C:extracellular region"/>
    <property type="evidence" value="ECO:0007669"/>
    <property type="project" value="UniProtKB-SubCell"/>
</dbReference>
<protein>
    <recommendedName>
        <fullName evidence="8">Neutral metalloproteinase</fullName>
        <ecNumber evidence="8">3.4.24.-</ecNumber>
    </recommendedName>
</protein>
<dbReference type="InterPro" id="IPR001570">
    <property type="entry name" value="Peptidase_M4_C_domain"/>
</dbReference>
<keyword evidence="4 8" id="KW-0378">Hydrolase</keyword>
<dbReference type="EC" id="3.4.24.-" evidence="8"/>
<comment type="similarity">
    <text evidence="1 8">Belongs to the peptidase M4 family.</text>
</comment>
<feature type="active site" evidence="7">
    <location>
        <position position="169"/>
    </location>
</feature>
<accession>A0A6M8BCK2</accession>
<comment type="subcellular location">
    <subcellularLocation>
        <location evidence="8">Secreted</location>
    </subcellularLocation>
</comment>
<evidence type="ECO:0000259" key="10">
    <source>
        <dbReference type="Pfam" id="PF02868"/>
    </source>
</evidence>
<dbReference type="PRINTS" id="PR00730">
    <property type="entry name" value="THERMOLYSIN"/>
</dbReference>
<keyword evidence="12" id="KW-1185">Reference proteome</keyword>
<reference evidence="11 12" key="1">
    <citation type="submission" date="2020-05" db="EMBL/GenBank/DDBJ databases">
        <title>Complete genome sequence of of a novel Thermoleptolyngbya strain isolated from hot springs of Ganzi, Sichuan China.</title>
        <authorList>
            <person name="Tang J."/>
            <person name="Daroch M."/>
            <person name="Li L."/>
            <person name="Waleron K."/>
            <person name="Waleron M."/>
            <person name="Waleron M."/>
        </authorList>
    </citation>
    <scope>NUCLEOTIDE SEQUENCE [LARGE SCALE GENOMIC DNA]</scope>
    <source>
        <strain evidence="11 12">PKUAC-SCTA183</strain>
    </source>
</reference>
<dbReference type="GO" id="GO:0046872">
    <property type="term" value="F:metal ion binding"/>
    <property type="evidence" value="ECO:0007669"/>
    <property type="project" value="UniProtKB-UniRule"/>
</dbReference>
<feature type="domain" description="Peptidase M4 C-terminal" evidence="10">
    <location>
        <begin position="179"/>
        <end position="345"/>
    </location>
</feature>
<dbReference type="Pfam" id="PF02868">
    <property type="entry name" value="Peptidase_M4_C"/>
    <property type="match status" value="1"/>
</dbReference>
<dbReference type="Gene3D" id="3.10.170.10">
    <property type="match status" value="1"/>
</dbReference>
<evidence type="ECO:0000256" key="2">
    <source>
        <dbReference type="ARBA" id="ARBA00022670"/>
    </source>
</evidence>
<evidence type="ECO:0000256" key="3">
    <source>
        <dbReference type="ARBA" id="ARBA00022723"/>
    </source>
</evidence>
<dbReference type="CDD" id="cd09597">
    <property type="entry name" value="M4_TLP"/>
    <property type="match status" value="1"/>
</dbReference>
<keyword evidence="6 8" id="KW-0482">Metalloprotease</keyword>
<keyword evidence="8" id="KW-0964">Secreted</keyword>
<evidence type="ECO:0000313" key="12">
    <source>
        <dbReference type="Proteomes" id="UP000505210"/>
    </source>
</evidence>
<evidence type="ECO:0000256" key="6">
    <source>
        <dbReference type="ARBA" id="ARBA00023049"/>
    </source>
</evidence>
<name>A0A6M8BCK2_9CYAN</name>
<dbReference type="RefSeq" id="WP_172355549.1">
    <property type="nucleotide sequence ID" value="NZ_CP053661.1"/>
</dbReference>
<dbReference type="InterPro" id="IPR013856">
    <property type="entry name" value="Peptidase_M4_domain"/>
</dbReference>
<dbReference type="Pfam" id="PF01447">
    <property type="entry name" value="Peptidase_M4"/>
    <property type="match status" value="1"/>
</dbReference>
<dbReference type="GO" id="GO:0006508">
    <property type="term" value="P:proteolysis"/>
    <property type="evidence" value="ECO:0007669"/>
    <property type="project" value="UniProtKB-KW"/>
</dbReference>
<feature type="domain" description="Peptidase M4" evidence="9">
    <location>
        <begin position="93"/>
        <end position="176"/>
    </location>
</feature>
<evidence type="ECO:0000256" key="7">
    <source>
        <dbReference type="PIRSR" id="PIRSR623612-1"/>
    </source>
</evidence>
<sequence>MRYLCRPGCRCSFIPPVIAEHLARKGVDDARVSYQQSRKMREKRKATAAAVSMATFTGAAPVGKSDRLVYDCEQTWQQRLKLVRGESDPETGDADVTTIHNYAGVVRDYFQTVMGRNSIDNLGMDLILNVHFGVRYLNAFWDGDEMTFGDGDGKIFNSFANSLDVVAHELTHGVIQFTANLEYKGQSGALNEHFADVFGTAITQYAEGQTASTADWLIGDEIMGPTLYGEALRSMKEPGTAYDNDLLGKDPQPGHMRDYFSGPEDNFGVHINSGIPNKAFYLTAMEIGTENAAYIWFSALQKLWPTAQFDDAVAVIVTAARELTRDGKVPLGSTQVVRSAFKAVGLPVGAGL</sequence>
<dbReference type="InterPro" id="IPR052759">
    <property type="entry name" value="Metalloprotease_M4"/>
</dbReference>
<dbReference type="PANTHER" id="PTHR43579:SF1">
    <property type="entry name" value="NEUTRAL METALLOPROTEINASE"/>
    <property type="match status" value="1"/>
</dbReference>
<evidence type="ECO:0000313" key="11">
    <source>
        <dbReference type="EMBL" id="QKD82607.1"/>
    </source>
</evidence>
<organism evidence="11 12">
    <name type="scientific">Thermoleptolyngbya sichuanensis A183</name>
    <dbReference type="NCBI Taxonomy" id="2737172"/>
    <lineage>
        <taxon>Bacteria</taxon>
        <taxon>Bacillati</taxon>
        <taxon>Cyanobacteriota</taxon>
        <taxon>Cyanophyceae</taxon>
        <taxon>Oculatellales</taxon>
        <taxon>Oculatellaceae</taxon>
        <taxon>Thermoleptolyngbya</taxon>
        <taxon>Thermoleptolyngbya sichuanensis</taxon>
    </lineage>
</organism>
<keyword evidence="5 8" id="KW-0862">Zinc</keyword>
<comment type="function">
    <text evidence="8">Extracellular zinc metalloprotease.</text>
</comment>
<dbReference type="InterPro" id="IPR023612">
    <property type="entry name" value="Peptidase_M4"/>
</dbReference>
<gene>
    <name evidence="11" type="ORF">HPC62_10795</name>
</gene>
<evidence type="ECO:0000256" key="1">
    <source>
        <dbReference type="ARBA" id="ARBA00009388"/>
    </source>
</evidence>
<evidence type="ECO:0000259" key="9">
    <source>
        <dbReference type="Pfam" id="PF01447"/>
    </source>
</evidence>
<keyword evidence="3" id="KW-0479">Metal-binding</keyword>
<proteinExistence type="inferred from homology"/>
<dbReference type="SUPFAM" id="SSF55486">
    <property type="entry name" value="Metalloproteases ('zincins'), catalytic domain"/>
    <property type="match status" value="1"/>
</dbReference>
<dbReference type="Gene3D" id="1.10.390.10">
    <property type="entry name" value="Neutral Protease Domain 2"/>
    <property type="match status" value="1"/>
</dbReference>
<dbReference type="PANTHER" id="PTHR43579">
    <property type="match status" value="1"/>
</dbReference>
<evidence type="ECO:0000256" key="5">
    <source>
        <dbReference type="ARBA" id="ARBA00022833"/>
    </source>
</evidence>
<dbReference type="GO" id="GO:0004222">
    <property type="term" value="F:metalloendopeptidase activity"/>
    <property type="evidence" value="ECO:0007669"/>
    <property type="project" value="UniProtKB-UniRule"/>
</dbReference>
<dbReference type="KEGG" id="theu:HPC62_10795"/>